<name>A0A1I8HBE2_9PLAT</name>
<protein>
    <submittedName>
        <fullName evidence="2">Uncharacterized protein</fullName>
    </submittedName>
</protein>
<organism evidence="1 2">
    <name type="scientific">Macrostomum lignano</name>
    <dbReference type="NCBI Taxonomy" id="282301"/>
    <lineage>
        <taxon>Eukaryota</taxon>
        <taxon>Metazoa</taxon>
        <taxon>Spiralia</taxon>
        <taxon>Lophotrochozoa</taxon>
        <taxon>Platyhelminthes</taxon>
        <taxon>Rhabditophora</taxon>
        <taxon>Macrostomorpha</taxon>
        <taxon>Macrostomida</taxon>
        <taxon>Macrostomidae</taxon>
        <taxon>Macrostomum</taxon>
    </lineage>
</organism>
<evidence type="ECO:0000313" key="2">
    <source>
        <dbReference type="WBParaSite" id="maker-uti_cns_0005166-snap-gene-0.7-mRNA-1"/>
    </source>
</evidence>
<reference evidence="2" key="1">
    <citation type="submission" date="2016-11" db="UniProtKB">
        <authorList>
            <consortium name="WormBaseParasite"/>
        </authorList>
    </citation>
    <scope>IDENTIFICATION</scope>
</reference>
<keyword evidence="1" id="KW-1185">Reference proteome</keyword>
<dbReference type="WBParaSite" id="maker-uti_cns_0005166-snap-gene-0.7-mRNA-1">
    <property type="protein sequence ID" value="maker-uti_cns_0005166-snap-gene-0.7-mRNA-1"/>
    <property type="gene ID" value="maker-uti_cns_0005166-snap-gene-0.7"/>
</dbReference>
<sequence length="47" mass="5385">MPQSGQSIQSSSRQFQRIPIWILRYQRSSSDEAHQSQANQDVHLSNG</sequence>
<dbReference type="AlphaFoldDB" id="A0A1I8HBE2"/>
<dbReference type="Proteomes" id="UP000095280">
    <property type="component" value="Unplaced"/>
</dbReference>
<accession>A0A1I8HBE2</accession>
<evidence type="ECO:0000313" key="1">
    <source>
        <dbReference type="Proteomes" id="UP000095280"/>
    </source>
</evidence>
<proteinExistence type="predicted"/>